<reference evidence="4 5" key="1">
    <citation type="journal article" date="2019" name="Int. J. Syst. Evol. Microbiol.">
        <title>The Global Catalogue of Microorganisms (GCM) 10K type strain sequencing project: providing services to taxonomists for standard genome sequencing and annotation.</title>
        <authorList>
            <consortium name="The Broad Institute Genomics Platform"/>
            <consortium name="The Broad Institute Genome Sequencing Center for Infectious Disease"/>
            <person name="Wu L."/>
            <person name="Ma J."/>
        </authorList>
    </citation>
    <scope>NUCLEOTIDE SEQUENCE [LARGE SCALE GENOMIC DNA]</scope>
    <source>
        <strain evidence="4 5">Q85</strain>
    </source>
</reference>
<evidence type="ECO:0000313" key="5">
    <source>
        <dbReference type="Proteomes" id="UP001596390"/>
    </source>
</evidence>
<dbReference type="EMBL" id="JBHSZZ010000027">
    <property type="protein sequence ID" value="MFC7186425.1"/>
    <property type="molecule type" value="Genomic_DNA"/>
</dbReference>
<feature type="compositionally biased region" description="Basic and acidic residues" evidence="1">
    <location>
        <begin position="44"/>
        <end position="54"/>
    </location>
</feature>
<dbReference type="Pfam" id="PF24463">
    <property type="entry name" value="DUF7577"/>
    <property type="match status" value="1"/>
</dbReference>
<feature type="transmembrane region" description="Helical" evidence="2">
    <location>
        <begin position="6"/>
        <end position="31"/>
    </location>
</feature>
<organism evidence="4 5">
    <name type="scientific">Halorubrum yunnanense</name>
    <dbReference type="NCBI Taxonomy" id="1526162"/>
    <lineage>
        <taxon>Archaea</taxon>
        <taxon>Methanobacteriati</taxon>
        <taxon>Methanobacteriota</taxon>
        <taxon>Stenosarchaea group</taxon>
        <taxon>Halobacteria</taxon>
        <taxon>Halobacteriales</taxon>
        <taxon>Haloferacaceae</taxon>
        <taxon>Halorubrum</taxon>
    </lineage>
</organism>
<dbReference type="Proteomes" id="UP001596390">
    <property type="component" value="Unassembled WGS sequence"/>
</dbReference>
<keyword evidence="5" id="KW-1185">Reference proteome</keyword>
<proteinExistence type="predicted"/>
<keyword evidence="2" id="KW-1133">Transmembrane helix</keyword>
<keyword evidence="2" id="KW-0472">Membrane</keyword>
<feature type="domain" description="DUF7577" evidence="3">
    <location>
        <begin position="69"/>
        <end position="92"/>
    </location>
</feature>
<protein>
    <submittedName>
        <fullName evidence="4">Zinc ribbon domain-containing protein</fullName>
    </submittedName>
</protein>
<comment type="caution">
    <text evidence="4">The sequence shown here is derived from an EMBL/GenBank/DDBJ whole genome shotgun (WGS) entry which is preliminary data.</text>
</comment>
<name>A0ABD5YAS3_9EURY</name>
<evidence type="ECO:0000259" key="3">
    <source>
        <dbReference type="Pfam" id="PF24463"/>
    </source>
</evidence>
<evidence type="ECO:0000256" key="1">
    <source>
        <dbReference type="SAM" id="MobiDB-lite"/>
    </source>
</evidence>
<keyword evidence="2" id="KW-0812">Transmembrane</keyword>
<dbReference type="AlphaFoldDB" id="A0ABD5YAS3"/>
<evidence type="ECO:0000313" key="4">
    <source>
        <dbReference type="EMBL" id="MFC7186425.1"/>
    </source>
</evidence>
<gene>
    <name evidence="4" type="ORF">ACFQMK_05860</name>
</gene>
<feature type="region of interest" description="Disordered" evidence="1">
    <location>
        <begin position="41"/>
        <end position="69"/>
    </location>
</feature>
<sequence>MTDFGTVYLAVTGALLFVALALGFRVLLGVAREGLELRRRRRAGAAERHAKDEASGSEPPAGSDPPIATCPGCGADNEPGFSYCRRCAAPLRSDT</sequence>
<evidence type="ECO:0000256" key="2">
    <source>
        <dbReference type="SAM" id="Phobius"/>
    </source>
</evidence>
<accession>A0ABD5YAS3</accession>
<dbReference type="RefSeq" id="WP_267663383.1">
    <property type="nucleotide sequence ID" value="NZ_JAODIX010000027.1"/>
</dbReference>
<dbReference type="InterPro" id="IPR055999">
    <property type="entry name" value="DUF7577"/>
</dbReference>